<evidence type="ECO:0000313" key="1">
    <source>
        <dbReference type="EMBL" id="BCE30304.1"/>
    </source>
</evidence>
<name>A0A810C6F4_9BRAD</name>
<sequence length="102" mass="10449">MTTKTWNTRLFGGRIIGITFDDVAGTLTILNQSISVSTLTLALQAEWAEAAVTTRGFGDGGSIAPATAPFGGSNVQRAVGNLLDAAPAWRCAVQAALALSAI</sequence>
<reference evidence="2" key="2">
    <citation type="submission" date="2020-05" db="EMBL/GenBank/DDBJ databases">
        <title>Complete genome sequence of Bradyrhizobium diazoefficiens XF9 isolated from soybean nodule.</title>
        <authorList>
            <person name="Noda R."/>
            <person name="Kakizaki K."/>
            <person name="Minamisawa K."/>
        </authorList>
    </citation>
    <scope>NUCLEOTIDE SEQUENCE</scope>
    <source>
        <strain evidence="2">XF9</strain>
    </source>
</reference>
<accession>A0A810C6F4</accession>
<evidence type="ECO:0000313" key="2">
    <source>
        <dbReference type="EMBL" id="BCE85022.1"/>
    </source>
</evidence>
<reference evidence="1" key="1">
    <citation type="submission" date="2020-05" db="EMBL/GenBank/DDBJ databases">
        <title>Complete genome sequence of Bradyrhizobium diazoefficiens XF2 isolated from soybean nodule.</title>
        <authorList>
            <person name="Noda R."/>
            <person name="Kakizaki K."/>
            <person name="Minamisawa K."/>
        </authorList>
    </citation>
    <scope>NUCLEOTIDE SEQUENCE</scope>
    <source>
        <strain evidence="1">XF2</strain>
    </source>
</reference>
<dbReference type="EMBL" id="AP023098">
    <property type="protein sequence ID" value="BCE85022.1"/>
    <property type="molecule type" value="Genomic_DNA"/>
</dbReference>
<dbReference type="AlphaFoldDB" id="A0A810C6F4"/>
<gene>
    <name evidence="1" type="ORF">XF2B_40730</name>
    <name evidence="2" type="ORF">XF9B_64430</name>
</gene>
<organism evidence="2">
    <name type="scientific">Bradyrhizobium diazoefficiens</name>
    <dbReference type="NCBI Taxonomy" id="1355477"/>
    <lineage>
        <taxon>Bacteria</taxon>
        <taxon>Pseudomonadati</taxon>
        <taxon>Pseudomonadota</taxon>
        <taxon>Alphaproteobacteria</taxon>
        <taxon>Hyphomicrobiales</taxon>
        <taxon>Nitrobacteraceae</taxon>
        <taxon>Bradyrhizobium</taxon>
    </lineage>
</organism>
<dbReference type="EMBL" id="AP023092">
    <property type="protein sequence ID" value="BCE30304.1"/>
    <property type="molecule type" value="Genomic_DNA"/>
</dbReference>
<protein>
    <submittedName>
        <fullName evidence="2">Uncharacterized protein</fullName>
    </submittedName>
</protein>
<proteinExistence type="predicted"/>